<evidence type="ECO:0000256" key="8">
    <source>
        <dbReference type="ARBA" id="ARBA00022917"/>
    </source>
</evidence>
<dbReference type="GO" id="GO:0003743">
    <property type="term" value="F:translation initiation factor activity"/>
    <property type="evidence" value="ECO:0007669"/>
    <property type="project" value="UniProtKB-KW"/>
</dbReference>
<dbReference type="GO" id="GO:0006417">
    <property type="term" value="P:regulation of translation"/>
    <property type="evidence" value="ECO:0007669"/>
    <property type="project" value="UniProtKB-KW"/>
</dbReference>
<protein>
    <recommendedName>
        <fullName evidence="3">Eukaryotic translation initiation factor 2A</fullName>
    </recommendedName>
</protein>
<keyword evidence="7" id="KW-0810">Translation regulation</keyword>
<proteinExistence type="inferred from homology"/>
<evidence type="ECO:0000256" key="9">
    <source>
        <dbReference type="SAM" id="MobiDB-lite"/>
    </source>
</evidence>
<accession>A0AAJ6QNU2</accession>
<keyword evidence="5" id="KW-0853">WD repeat</keyword>
<keyword evidence="8" id="KW-0648">Protein biosynthesis</keyword>
<dbReference type="Proteomes" id="UP000694867">
    <property type="component" value="Unplaced"/>
</dbReference>
<evidence type="ECO:0000313" key="11">
    <source>
        <dbReference type="Proteomes" id="UP000694867"/>
    </source>
</evidence>
<sequence length="533" mass="60180">MFVFTSSNRGLLVYTLNEKQEAILHSKIDEECKFFESAKDGSMLAYVNRKGVHLIDVPSLKPIRIIAAERVYGIQFSPKLTYLSLATTYLCKPGEQPKPNLFIIKCSTGEIVHSYVQQKQAEWEPHWFSDESYLVRSFKNAVMLYDPADFSKTAKQINIERISAISLSPLVSKKYFASYVPPSGKGQPAFCRIFNLHQADAVASKSFFKCDSVQFKWNAKGSDLLIMATSEVDKSNTSYYGEQALHYANVKGDSCMVQLKKKGPIHCHEWVNENFCVVYGFMPSHTTIFNLKCDPVWDLGPGPRNLVYLNPQGNILLTAGFGNLQGTVETWDLEQQKRICQMKIPDTTHLEFATDGIHFLTATLAPRLRVNNGFKIWHYSGALKTEILPVKDDPDSFEEMRSASLQKGPMGPKPTIIFKKVEGIAQSLPMPSKQAYRPPGMRALEESKPAQKKQNKKKSKPKFEEAQPPTPKVDPSITKADDDEKKARAIKKKLSQIYVLKARLDAGEELEPEQVVKISKEKELSDELKQLEL</sequence>
<dbReference type="GO" id="GO:0043022">
    <property type="term" value="F:ribosome binding"/>
    <property type="evidence" value="ECO:0007669"/>
    <property type="project" value="TreeGrafter"/>
</dbReference>
<feature type="region of interest" description="Disordered" evidence="9">
    <location>
        <begin position="428"/>
        <end position="486"/>
    </location>
</feature>
<dbReference type="InterPro" id="IPR015943">
    <property type="entry name" value="WD40/YVTN_repeat-like_dom_sf"/>
</dbReference>
<evidence type="ECO:0000313" key="12">
    <source>
        <dbReference type="RefSeq" id="XP_003739159.1"/>
    </source>
</evidence>
<dbReference type="CTD" id="83939"/>
<dbReference type="PANTHER" id="PTHR13227">
    <property type="entry name" value="EUKARYOTIC TRANSLATION INITIATION FACTOR 2A"/>
    <property type="match status" value="1"/>
</dbReference>
<keyword evidence="11" id="KW-1185">Reference proteome</keyword>
<feature type="compositionally biased region" description="Basic residues" evidence="9">
    <location>
        <begin position="450"/>
        <end position="460"/>
    </location>
</feature>
<dbReference type="InterPro" id="IPR013979">
    <property type="entry name" value="TIF_beta_prop-like"/>
</dbReference>
<dbReference type="GO" id="GO:0003729">
    <property type="term" value="F:mRNA binding"/>
    <property type="evidence" value="ECO:0007669"/>
    <property type="project" value="TreeGrafter"/>
</dbReference>
<feature type="domain" description="Translation initiation factor beta propellor-like" evidence="10">
    <location>
        <begin position="205"/>
        <end position="384"/>
    </location>
</feature>
<dbReference type="InterPro" id="IPR011387">
    <property type="entry name" value="TIF2A"/>
</dbReference>
<keyword evidence="6" id="KW-0677">Repeat</keyword>
<keyword evidence="4 12" id="KW-0396">Initiation factor</keyword>
<gene>
    <name evidence="12" type="primary">LOC100907208</name>
</gene>
<reference evidence="12" key="1">
    <citation type="submission" date="2025-08" db="UniProtKB">
        <authorList>
            <consortium name="RefSeq"/>
        </authorList>
    </citation>
    <scope>IDENTIFICATION</scope>
</reference>
<evidence type="ECO:0000256" key="5">
    <source>
        <dbReference type="ARBA" id="ARBA00022574"/>
    </source>
</evidence>
<comment type="function">
    <text evidence="1">Functions in the early steps of protein synthesis of a small number of specific mRNAs. Acts by directing the binding of methionyl-tRNAi to 40S ribosomal subunits. In contrast to the eIF-2 complex, it binds methionyl-tRNAi to 40S subunits in a codon-dependent manner, whereas the eIF-2 complex binds methionyl-tRNAi to 40S subunits in a GTP-dependent manner.</text>
</comment>
<dbReference type="RefSeq" id="XP_003739159.1">
    <property type="nucleotide sequence ID" value="XM_003739111.1"/>
</dbReference>
<evidence type="ECO:0000256" key="1">
    <source>
        <dbReference type="ARBA" id="ARBA00003993"/>
    </source>
</evidence>
<name>A0AAJ6QNU2_9ACAR</name>
<dbReference type="GO" id="GO:0000049">
    <property type="term" value="F:tRNA binding"/>
    <property type="evidence" value="ECO:0007669"/>
    <property type="project" value="TreeGrafter"/>
</dbReference>
<evidence type="ECO:0000256" key="4">
    <source>
        <dbReference type="ARBA" id="ARBA00022540"/>
    </source>
</evidence>
<evidence type="ECO:0000256" key="7">
    <source>
        <dbReference type="ARBA" id="ARBA00022845"/>
    </source>
</evidence>
<dbReference type="Gene3D" id="2.130.10.10">
    <property type="entry name" value="YVTN repeat-like/Quinoprotein amine dehydrogenase"/>
    <property type="match status" value="1"/>
</dbReference>
<evidence type="ECO:0000259" key="10">
    <source>
        <dbReference type="Pfam" id="PF08662"/>
    </source>
</evidence>
<dbReference type="AlphaFoldDB" id="A0AAJ6QNU2"/>
<evidence type="ECO:0000256" key="3">
    <source>
        <dbReference type="ARBA" id="ARBA00013819"/>
    </source>
</evidence>
<dbReference type="GO" id="GO:0022627">
    <property type="term" value="C:cytosolic small ribosomal subunit"/>
    <property type="evidence" value="ECO:0007669"/>
    <property type="project" value="TreeGrafter"/>
</dbReference>
<evidence type="ECO:0000256" key="2">
    <source>
        <dbReference type="ARBA" id="ARBA00009573"/>
    </source>
</evidence>
<organism evidence="11 12">
    <name type="scientific">Galendromus occidentalis</name>
    <name type="common">western predatory mite</name>
    <dbReference type="NCBI Taxonomy" id="34638"/>
    <lineage>
        <taxon>Eukaryota</taxon>
        <taxon>Metazoa</taxon>
        <taxon>Ecdysozoa</taxon>
        <taxon>Arthropoda</taxon>
        <taxon>Chelicerata</taxon>
        <taxon>Arachnida</taxon>
        <taxon>Acari</taxon>
        <taxon>Parasitiformes</taxon>
        <taxon>Mesostigmata</taxon>
        <taxon>Gamasina</taxon>
        <taxon>Phytoseioidea</taxon>
        <taxon>Phytoseiidae</taxon>
        <taxon>Typhlodrominae</taxon>
        <taxon>Galendromus</taxon>
    </lineage>
</organism>
<dbReference type="SUPFAM" id="SSF82171">
    <property type="entry name" value="DPP6 N-terminal domain-like"/>
    <property type="match status" value="1"/>
</dbReference>
<evidence type="ECO:0000256" key="6">
    <source>
        <dbReference type="ARBA" id="ARBA00022737"/>
    </source>
</evidence>
<dbReference type="Pfam" id="PF08662">
    <property type="entry name" value="eIF2A"/>
    <property type="match status" value="1"/>
</dbReference>
<dbReference type="PANTHER" id="PTHR13227:SF0">
    <property type="entry name" value="EUKARYOTIC TRANSLATION INITIATION FACTOR 2A"/>
    <property type="match status" value="1"/>
</dbReference>
<comment type="similarity">
    <text evidence="2">Belongs to the WD repeat EIF2A family.</text>
</comment>
<dbReference type="GeneID" id="100907208"/>
<dbReference type="KEGG" id="goe:100907208"/>